<feature type="transmembrane region" description="Helical" evidence="6">
    <location>
        <begin position="113"/>
        <end position="132"/>
    </location>
</feature>
<proteinExistence type="inferred from homology"/>
<dbReference type="CDD" id="cd13136">
    <property type="entry name" value="MATE_DinF_like"/>
    <property type="match status" value="1"/>
</dbReference>
<evidence type="ECO:0000256" key="1">
    <source>
        <dbReference type="ARBA" id="ARBA00004141"/>
    </source>
</evidence>
<keyword evidence="9" id="KW-1185">Reference proteome</keyword>
<feature type="transmembrane region" description="Helical" evidence="6">
    <location>
        <begin position="478"/>
        <end position="498"/>
    </location>
</feature>
<feature type="transmembrane region" description="Helical" evidence="6">
    <location>
        <begin position="399"/>
        <end position="421"/>
    </location>
</feature>
<feature type="transmembrane region" description="Helical" evidence="6">
    <location>
        <begin position="318"/>
        <end position="336"/>
    </location>
</feature>
<feature type="transmembrane region" description="Helical" evidence="6">
    <location>
        <begin position="291"/>
        <end position="312"/>
    </location>
</feature>
<dbReference type="AlphaFoldDB" id="A0ABD3AZ82"/>
<dbReference type="PANTHER" id="PTHR42893">
    <property type="entry name" value="PROTEIN DETOXIFICATION 44, CHLOROPLASTIC-RELATED"/>
    <property type="match status" value="1"/>
</dbReference>
<feature type="transmembrane region" description="Helical" evidence="6">
    <location>
        <begin position="144"/>
        <end position="166"/>
    </location>
</feature>
<evidence type="ECO:0000256" key="5">
    <source>
        <dbReference type="ARBA" id="ARBA00023136"/>
    </source>
</evidence>
<evidence type="ECO:0000256" key="4">
    <source>
        <dbReference type="ARBA" id="ARBA00022989"/>
    </source>
</evidence>
<accession>A0ABD3AZ82</accession>
<comment type="similarity">
    <text evidence="2 6">Belongs to the multi antimicrobial extrusion (MATE) (TC 2.A.66.1) family.</text>
</comment>
<organism evidence="8 9">
    <name type="scientific">Cinchona calisaya</name>
    <dbReference type="NCBI Taxonomy" id="153742"/>
    <lineage>
        <taxon>Eukaryota</taxon>
        <taxon>Viridiplantae</taxon>
        <taxon>Streptophyta</taxon>
        <taxon>Embryophyta</taxon>
        <taxon>Tracheophyta</taxon>
        <taxon>Spermatophyta</taxon>
        <taxon>Magnoliopsida</taxon>
        <taxon>eudicotyledons</taxon>
        <taxon>Gunneridae</taxon>
        <taxon>Pentapetalae</taxon>
        <taxon>asterids</taxon>
        <taxon>lamiids</taxon>
        <taxon>Gentianales</taxon>
        <taxon>Rubiaceae</taxon>
        <taxon>Cinchonoideae</taxon>
        <taxon>Cinchoneae</taxon>
        <taxon>Cinchona</taxon>
    </lineage>
</organism>
<dbReference type="PANTHER" id="PTHR42893:SF46">
    <property type="entry name" value="PROTEIN DETOXIFICATION 44, CHLOROPLASTIC"/>
    <property type="match status" value="1"/>
</dbReference>
<evidence type="ECO:0000313" key="8">
    <source>
        <dbReference type="EMBL" id="KAL3536567.1"/>
    </source>
</evidence>
<evidence type="ECO:0000256" key="7">
    <source>
        <dbReference type="SAM" id="MobiDB-lite"/>
    </source>
</evidence>
<evidence type="ECO:0000256" key="2">
    <source>
        <dbReference type="ARBA" id="ARBA00010199"/>
    </source>
</evidence>
<reference evidence="8 9" key="1">
    <citation type="submission" date="2024-11" db="EMBL/GenBank/DDBJ databases">
        <title>A near-complete genome assembly of Cinchona calisaya.</title>
        <authorList>
            <person name="Lian D.C."/>
            <person name="Zhao X.W."/>
            <person name="Wei L."/>
        </authorList>
    </citation>
    <scope>NUCLEOTIDE SEQUENCE [LARGE SCALE GENOMIC DNA]</scope>
    <source>
        <tissue evidence="8">Nenye</tissue>
    </source>
</reference>
<evidence type="ECO:0000256" key="6">
    <source>
        <dbReference type="RuleBase" id="RU004914"/>
    </source>
</evidence>
<keyword evidence="4 6" id="KW-1133">Transmembrane helix</keyword>
<evidence type="ECO:0000256" key="3">
    <source>
        <dbReference type="ARBA" id="ARBA00022692"/>
    </source>
</evidence>
<dbReference type="InterPro" id="IPR002528">
    <property type="entry name" value="MATE_fam"/>
</dbReference>
<protein>
    <recommendedName>
        <fullName evidence="6">Protein DETOXIFICATION</fullName>
    </recommendedName>
    <alternativeName>
        <fullName evidence="6">Multidrug and toxic compound extrusion protein</fullName>
    </alternativeName>
</protein>
<dbReference type="InterPro" id="IPR044644">
    <property type="entry name" value="DinF-like"/>
</dbReference>
<comment type="subcellular location">
    <subcellularLocation>
        <location evidence="1">Membrane</location>
        <topology evidence="1">Multi-pass membrane protein</topology>
    </subcellularLocation>
</comment>
<dbReference type="GO" id="GO:0016020">
    <property type="term" value="C:membrane"/>
    <property type="evidence" value="ECO:0007669"/>
    <property type="project" value="UniProtKB-SubCell"/>
</dbReference>
<feature type="transmembrane region" description="Helical" evidence="6">
    <location>
        <begin position="433"/>
        <end position="458"/>
    </location>
</feature>
<sequence length="571" mass="61181">MELACGLAHHQHHHRHRLFFLFENHQYHQPNRSCFFNSTIRPTFKNQKLSSSTTSTTLRKLNFVPRSLPNDHSSTTLPPQPESSDSDDLVNRRPHYNPDSGSLLSPLRKVFKLDVLGLEILSIALPAALALLADPITSLVDTAFVGHLGSVELAAVGVSVSVFNLVSKLFNVPLLNITTSFVAEKQVSVTKGSNESGPSVCDGPSHHEGKILLPSVSTSLALATGLGIAETVALSIGSGFLMNTMGIPADSPMRMPAEQFLMLRAFGAPPIVIALAAQGTFRGFKDTKTPLYAVGVGNILNAILDAILIFWFNIGIRGAAFATVISEYLTAFILLLKLNDKVQLMTPNIDGGRVAQYLKSGGLLIGRTLAVLVITTLATSLAAREGAISMAGHQICFQVWLAVSLLTDALALAGQALLASGYSQGSYDEAREVVYKVLQIGLITGVALAVILFIGFGALSSLFTVDSEVLDIARSGTLFVAGSQPMNALAFVLDGLYYGVSDFGYAAYSMIVIGVISMVILLVATYFWGLAGVWAGLFSFMTLRVVAGILRLGDRSGPWRFLWCDMDQESA</sequence>
<dbReference type="EMBL" id="JBJUIK010000002">
    <property type="protein sequence ID" value="KAL3536567.1"/>
    <property type="molecule type" value="Genomic_DNA"/>
</dbReference>
<feature type="transmembrane region" description="Helical" evidence="6">
    <location>
        <begin position="505"/>
        <end position="528"/>
    </location>
</feature>
<gene>
    <name evidence="8" type="ORF">ACH5RR_005028</name>
</gene>
<dbReference type="NCBIfam" id="TIGR00797">
    <property type="entry name" value="matE"/>
    <property type="match status" value="1"/>
</dbReference>
<feature type="transmembrane region" description="Helical" evidence="6">
    <location>
        <begin position="534"/>
        <end position="553"/>
    </location>
</feature>
<evidence type="ECO:0000313" key="9">
    <source>
        <dbReference type="Proteomes" id="UP001630127"/>
    </source>
</evidence>
<feature type="transmembrane region" description="Helical" evidence="6">
    <location>
        <begin position="261"/>
        <end position="279"/>
    </location>
</feature>
<keyword evidence="3 6" id="KW-0812">Transmembrane</keyword>
<comment type="caution">
    <text evidence="8">The sequence shown here is derived from an EMBL/GenBank/DDBJ whole genome shotgun (WGS) entry which is preliminary data.</text>
</comment>
<name>A0ABD3AZ82_9GENT</name>
<feature type="transmembrane region" description="Helical" evidence="6">
    <location>
        <begin position="220"/>
        <end position="241"/>
    </location>
</feature>
<feature type="region of interest" description="Disordered" evidence="7">
    <location>
        <begin position="65"/>
        <end position="97"/>
    </location>
</feature>
<keyword evidence="5 6" id="KW-0472">Membrane</keyword>
<dbReference type="Pfam" id="PF01554">
    <property type="entry name" value="MatE"/>
    <property type="match status" value="2"/>
</dbReference>
<feature type="transmembrane region" description="Helical" evidence="6">
    <location>
        <begin position="357"/>
        <end position="379"/>
    </location>
</feature>
<dbReference type="Proteomes" id="UP001630127">
    <property type="component" value="Unassembled WGS sequence"/>
</dbReference>